<dbReference type="OrthoDB" id="9810154at2"/>
<dbReference type="Pfam" id="PF00300">
    <property type="entry name" value="His_Phos_1"/>
    <property type="match status" value="1"/>
</dbReference>
<name>A0A0N8KF38_9BACT</name>
<dbReference type="InterPro" id="IPR029033">
    <property type="entry name" value="His_PPase_superfam"/>
</dbReference>
<dbReference type="PANTHER" id="PTHR47623:SF1">
    <property type="entry name" value="OS09G0287300 PROTEIN"/>
    <property type="match status" value="1"/>
</dbReference>
<gene>
    <name evidence="2" type="primary">sixA-2</name>
    <name evidence="2" type="ORF">HLUCCX10_14205</name>
</gene>
<dbReference type="Gene3D" id="3.40.50.1240">
    <property type="entry name" value="Phosphoglycerate mutase-like"/>
    <property type="match status" value="1"/>
</dbReference>
<organism evidence="2 3">
    <name type="scientific">Algoriphagus marincola HL-49</name>
    <dbReference type="NCBI Taxonomy" id="1305737"/>
    <lineage>
        <taxon>Bacteria</taxon>
        <taxon>Pseudomonadati</taxon>
        <taxon>Bacteroidota</taxon>
        <taxon>Cytophagia</taxon>
        <taxon>Cytophagales</taxon>
        <taxon>Cyclobacteriaceae</taxon>
        <taxon>Algoriphagus</taxon>
    </lineage>
</organism>
<dbReference type="EMBL" id="LJXT01000106">
    <property type="protein sequence ID" value="KPQ13058.1"/>
    <property type="molecule type" value="Genomic_DNA"/>
</dbReference>
<accession>A0A0N8KF38</accession>
<keyword evidence="2" id="KW-0378">Hydrolase</keyword>
<dbReference type="EC" id="3.1.3.-" evidence="2"/>
<comment type="caution">
    <text evidence="2">The sequence shown here is derived from an EMBL/GenBank/DDBJ whole genome shotgun (WGS) entry which is preliminary data.</text>
</comment>
<dbReference type="PANTHER" id="PTHR47623">
    <property type="entry name" value="OS09G0287300 PROTEIN"/>
    <property type="match status" value="1"/>
</dbReference>
<dbReference type="InterPro" id="IPR013078">
    <property type="entry name" value="His_Pase_superF_clade-1"/>
</dbReference>
<sequence>MKKIFLIRHAKSSWDEPWLRDHDRPLAPRGLKAAPIMGKRLLKKEIFPDLIISSTAERAKETAILVAKELGTTNQKIVLESSLYHAPPSTYLNVIRQQPESIQTLFLVGHNPGMTDLIQNLGVDLDNLPTAGICGFTCPAKTWKEFSKENSQLIFIDYPKKST</sequence>
<evidence type="ECO:0000313" key="2">
    <source>
        <dbReference type="EMBL" id="KPQ13058.1"/>
    </source>
</evidence>
<feature type="binding site" evidence="1">
    <location>
        <position position="58"/>
    </location>
    <ligand>
        <name>substrate</name>
    </ligand>
</feature>
<evidence type="ECO:0000313" key="3">
    <source>
        <dbReference type="Proteomes" id="UP000050421"/>
    </source>
</evidence>
<dbReference type="AlphaFoldDB" id="A0A0N8KF38"/>
<dbReference type="eggNOG" id="COG2062">
    <property type="taxonomic scope" value="Bacteria"/>
</dbReference>
<protein>
    <submittedName>
        <fullName evidence="2">Phosphohistidine phosphatase</fullName>
        <ecNumber evidence="2">3.1.3.-</ecNumber>
    </submittedName>
</protein>
<dbReference type="PATRIC" id="fig|1305737.6.peg.3574"/>
<evidence type="ECO:0000256" key="1">
    <source>
        <dbReference type="PIRSR" id="PIRSR613078-2"/>
    </source>
</evidence>
<dbReference type="SUPFAM" id="SSF53254">
    <property type="entry name" value="Phosphoglycerate mutase-like"/>
    <property type="match status" value="1"/>
</dbReference>
<dbReference type="STRING" id="1305737.GCA_000526355_00124"/>
<dbReference type="SMART" id="SM00855">
    <property type="entry name" value="PGAM"/>
    <property type="match status" value="1"/>
</dbReference>
<dbReference type="GO" id="GO:0016787">
    <property type="term" value="F:hydrolase activity"/>
    <property type="evidence" value="ECO:0007669"/>
    <property type="project" value="UniProtKB-KW"/>
</dbReference>
<proteinExistence type="predicted"/>
<dbReference type="CDD" id="cd07067">
    <property type="entry name" value="HP_PGM_like"/>
    <property type="match status" value="1"/>
</dbReference>
<dbReference type="Proteomes" id="UP000050421">
    <property type="component" value="Unassembled WGS sequence"/>
</dbReference>
<reference evidence="2 3" key="1">
    <citation type="submission" date="2015-09" db="EMBL/GenBank/DDBJ databases">
        <title>Identification and resolution of microdiversity through metagenomic sequencing of parallel consortia.</title>
        <authorList>
            <person name="Nelson W.C."/>
            <person name="Romine M.F."/>
            <person name="Lindemann S.R."/>
        </authorList>
    </citation>
    <scope>NUCLEOTIDE SEQUENCE [LARGE SCALE GENOMIC DNA]</scope>
    <source>
        <strain evidence="2">HL-49</strain>
    </source>
</reference>